<reference evidence="1 2" key="1">
    <citation type="submission" date="2019-04" db="EMBL/GenBank/DDBJ databases">
        <authorList>
            <person name="Pope W.H."/>
            <person name="Garlena R.A."/>
            <person name="Russell D.A."/>
            <person name="Jacobs-Sera D."/>
            <person name="Hatfull G.F."/>
        </authorList>
    </citation>
    <scope>NUCLEOTIDE SEQUENCE [LARGE SCALE GENOMIC DNA]</scope>
</reference>
<evidence type="ECO:0000313" key="1">
    <source>
        <dbReference type="EMBL" id="QDF17152.1"/>
    </source>
</evidence>
<accession>A0A4Y6EF95</accession>
<sequence length="120" mass="12999">MTAQDVLVDTKADVEFGNGGVWTNVAAQRPTALTVVTLEDHQRGTRIRAVIDLGALADHAEVIVPFADLAEFVDQVRESAPFGEIDGFEDALNGRPPRGCSRKYTDAYTLGQVEARARAE</sequence>
<evidence type="ECO:0000313" key="2">
    <source>
        <dbReference type="Proteomes" id="UP000319240"/>
    </source>
</evidence>
<name>A0A4Y6EF95_9CAUD</name>
<dbReference type="KEGG" id="vg:62974442"/>
<protein>
    <submittedName>
        <fullName evidence="1">Uncharacterized protein</fullName>
    </submittedName>
</protein>
<dbReference type="Proteomes" id="UP000319240">
    <property type="component" value="Segment"/>
</dbReference>
<dbReference type="GeneID" id="62974442"/>
<dbReference type="RefSeq" id="YP_010001275.1">
    <property type="nucleotide sequence ID" value="NC_053174.1"/>
</dbReference>
<keyword evidence="2" id="KW-1185">Reference proteome</keyword>
<dbReference type="EMBL" id="MK801721">
    <property type="protein sequence ID" value="QDF17152.1"/>
    <property type="molecule type" value="Genomic_DNA"/>
</dbReference>
<gene>
    <name evidence="1" type="primary">57</name>
    <name evidence="1" type="ORF">SEA_WILLIAM_57</name>
</gene>
<organism evidence="1 2">
    <name type="scientific">Gordonia phage William</name>
    <dbReference type="NCBI Taxonomy" id="2571253"/>
    <lineage>
        <taxon>Viruses</taxon>
        <taxon>Duplodnaviria</taxon>
        <taxon>Heunggongvirae</taxon>
        <taxon>Uroviricota</taxon>
        <taxon>Caudoviricetes</taxon>
        <taxon>Fairfaxidumvirus</taxon>
        <taxon>Fairfaxidumvirus william</taxon>
    </lineage>
</organism>
<proteinExistence type="predicted"/>